<dbReference type="AlphaFoldDB" id="A0A3L8SCI3"/>
<proteinExistence type="predicted"/>
<dbReference type="EMBL" id="QUSF01000029">
    <property type="protein sequence ID" value="RLW00005.1"/>
    <property type="molecule type" value="Genomic_DNA"/>
</dbReference>
<protein>
    <submittedName>
        <fullName evidence="1">Uncharacterized protein</fullName>
    </submittedName>
</protein>
<sequence length="127" mass="13813">MGADPFLDPLLLCGYGQPFQRPQKASCETDEAKLLCQEEVMSSQGQEVSKMSEDKEQPCPAKTEVIPEIGAHQTKLGSLIMVGYWETNPKHSHQELALSGGHSLSHSADVSALNQGCELGEHHRGDN</sequence>
<organism evidence="1 2">
    <name type="scientific">Chloebia gouldiae</name>
    <name type="common">Gouldian finch</name>
    <name type="synonym">Erythrura gouldiae</name>
    <dbReference type="NCBI Taxonomy" id="44316"/>
    <lineage>
        <taxon>Eukaryota</taxon>
        <taxon>Metazoa</taxon>
        <taxon>Chordata</taxon>
        <taxon>Craniata</taxon>
        <taxon>Vertebrata</taxon>
        <taxon>Euteleostomi</taxon>
        <taxon>Archelosauria</taxon>
        <taxon>Archosauria</taxon>
        <taxon>Dinosauria</taxon>
        <taxon>Saurischia</taxon>
        <taxon>Theropoda</taxon>
        <taxon>Coelurosauria</taxon>
        <taxon>Aves</taxon>
        <taxon>Neognathae</taxon>
        <taxon>Neoaves</taxon>
        <taxon>Telluraves</taxon>
        <taxon>Australaves</taxon>
        <taxon>Passeriformes</taxon>
        <taxon>Passeroidea</taxon>
        <taxon>Passeridae</taxon>
        <taxon>Chloebia</taxon>
    </lineage>
</organism>
<name>A0A3L8SCI3_CHLGU</name>
<accession>A0A3L8SCI3</accession>
<evidence type="ECO:0000313" key="2">
    <source>
        <dbReference type="Proteomes" id="UP000276834"/>
    </source>
</evidence>
<comment type="caution">
    <text evidence="1">The sequence shown here is derived from an EMBL/GenBank/DDBJ whole genome shotgun (WGS) entry which is preliminary data.</text>
</comment>
<evidence type="ECO:0000313" key="1">
    <source>
        <dbReference type="EMBL" id="RLW00005.1"/>
    </source>
</evidence>
<keyword evidence="2" id="KW-1185">Reference proteome</keyword>
<dbReference type="Proteomes" id="UP000276834">
    <property type="component" value="Unassembled WGS sequence"/>
</dbReference>
<gene>
    <name evidence="1" type="ORF">DV515_00009283</name>
</gene>
<reference evidence="1 2" key="1">
    <citation type="journal article" date="2018" name="Proc. R. Soc. B">
        <title>A non-coding region near Follistatin controls head colour polymorphism in the Gouldian finch.</title>
        <authorList>
            <person name="Toomey M.B."/>
            <person name="Marques C.I."/>
            <person name="Andrade P."/>
            <person name="Araujo P.M."/>
            <person name="Sabatino S."/>
            <person name="Gazda M.A."/>
            <person name="Afonso S."/>
            <person name="Lopes R.J."/>
            <person name="Corbo J.C."/>
            <person name="Carneiro M."/>
        </authorList>
    </citation>
    <scope>NUCLEOTIDE SEQUENCE [LARGE SCALE GENOMIC DNA]</scope>
    <source>
        <strain evidence="1">Red01</strain>
        <tissue evidence="1">Muscle</tissue>
    </source>
</reference>